<dbReference type="EMBL" id="CP029254">
    <property type="protein sequence ID" value="AWK11692.1"/>
    <property type="molecule type" value="Genomic_DNA"/>
</dbReference>
<evidence type="ECO:0000313" key="4">
    <source>
        <dbReference type="EMBL" id="AWK10196.1"/>
    </source>
</evidence>
<dbReference type="EMBL" id="CP029254">
    <property type="protein sequence ID" value="AWK10417.1"/>
    <property type="molecule type" value="Genomic_DNA"/>
</dbReference>
<accession>A0ABM6V8Y7</accession>
<feature type="domain" description="Insertion element IS402-like" evidence="2">
    <location>
        <begin position="46"/>
        <end position="123"/>
    </location>
</feature>
<dbReference type="EMBL" id="CP029254">
    <property type="protein sequence ID" value="AWK09965.1"/>
    <property type="molecule type" value="Genomic_DNA"/>
</dbReference>
<feature type="domain" description="Transposase IS4-like" evidence="1">
    <location>
        <begin position="140"/>
        <end position="290"/>
    </location>
</feature>
<evidence type="ECO:0000313" key="7">
    <source>
        <dbReference type="EMBL" id="AWK11692.1"/>
    </source>
</evidence>
<dbReference type="Pfam" id="PF13340">
    <property type="entry name" value="DUF4096"/>
    <property type="match status" value="1"/>
</dbReference>
<protein>
    <submittedName>
        <fullName evidence="5">IS5 family transposase</fullName>
    </submittedName>
</protein>
<dbReference type="PANTHER" id="PTHR30007">
    <property type="entry name" value="PHP DOMAIN PROTEIN"/>
    <property type="match status" value="1"/>
</dbReference>
<keyword evidence="8" id="KW-1185">Reference proteome</keyword>
<dbReference type="EMBL" id="CP029254">
    <property type="protein sequence ID" value="AWK11613.1"/>
    <property type="molecule type" value="Genomic_DNA"/>
</dbReference>
<reference evidence="5 8" key="1">
    <citation type="submission" date="2018-05" db="EMBL/GenBank/DDBJ databases">
        <title>Complete genome sequence of the Type Strain of Streptomyces spongiicola HNM0071, the producer of staurosporine.</title>
        <authorList>
            <person name="Zhou S."/>
            <person name="Huang X."/>
        </authorList>
    </citation>
    <scope>NUCLEOTIDE SEQUENCE [LARGE SCALE GENOMIC DNA]</scope>
    <source>
        <strain evidence="5 8">HNM0071</strain>
    </source>
</reference>
<dbReference type="RefSeq" id="WP_109294922.1">
    <property type="nucleotide sequence ID" value="NZ_CP029254.1"/>
</dbReference>
<proteinExistence type="predicted"/>
<dbReference type="Pfam" id="PF01609">
    <property type="entry name" value="DDE_Tnp_1"/>
    <property type="match status" value="1"/>
</dbReference>
<evidence type="ECO:0000313" key="3">
    <source>
        <dbReference type="EMBL" id="AWK09965.1"/>
    </source>
</evidence>
<evidence type="ECO:0000259" key="1">
    <source>
        <dbReference type="Pfam" id="PF01609"/>
    </source>
</evidence>
<evidence type="ECO:0000313" key="8">
    <source>
        <dbReference type="Proteomes" id="UP000245051"/>
    </source>
</evidence>
<sequence>MQNATVVLSDRPLPDLRFAAECDCLAHLYGNAGDRPLRARVYATDLTDEEWQIVRRVMPVPGWLCGRGGNPEGFCHREMIDAVRYFVDNGIKWRAMPPDFPPWSAVYAFQHRWHTDELLDVLHERLREQVRIVEGRDDPEPSAAIVDSQSLRGASTLTGERRGYDGAKNVSGSKRHIAVDCLGLLLVVMVTAADLQDRDAGVALLERVRSLFTRVRLVWADSGYAGALVDWALHALGMKVEVSRRGDDRAGFVVIPRRWVVERTFAWLVNCRRLVRDYERTAAAHESYVKWAMVTLMTRRLAAADHEAAAGRARRV</sequence>
<dbReference type="Proteomes" id="UP000245051">
    <property type="component" value="Chromosome"/>
</dbReference>
<dbReference type="InterPro" id="IPR025161">
    <property type="entry name" value="IS402-like_dom"/>
</dbReference>
<dbReference type="NCBIfam" id="NF033580">
    <property type="entry name" value="transpos_IS5_3"/>
    <property type="match status" value="1"/>
</dbReference>
<dbReference type="PANTHER" id="PTHR30007:SF0">
    <property type="entry name" value="TRANSPOSASE"/>
    <property type="match status" value="1"/>
</dbReference>
<evidence type="ECO:0000259" key="2">
    <source>
        <dbReference type="Pfam" id="PF13340"/>
    </source>
</evidence>
<evidence type="ECO:0000313" key="5">
    <source>
        <dbReference type="EMBL" id="AWK10417.1"/>
    </source>
</evidence>
<evidence type="ECO:0000313" key="6">
    <source>
        <dbReference type="EMBL" id="AWK11613.1"/>
    </source>
</evidence>
<dbReference type="EMBL" id="CP029254">
    <property type="protein sequence ID" value="AWK10196.1"/>
    <property type="molecule type" value="Genomic_DNA"/>
</dbReference>
<organism evidence="5 8">
    <name type="scientific">Streptomyces spongiicola</name>
    <dbReference type="NCBI Taxonomy" id="1690221"/>
    <lineage>
        <taxon>Bacteria</taxon>
        <taxon>Bacillati</taxon>
        <taxon>Actinomycetota</taxon>
        <taxon>Actinomycetes</taxon>
        <taxon>Kitasatosporales</taxon>
        <taxon>Streptomycetaceae</taxon>
        <taxon>Streptomyces</taxon>
    </lineage>
</organism>
<name>A0ABM6V8Y7_9ACTN</name>
<gene>
    <name evidence="3" type="ORF">DDQ41_14835</name>
    <name evidence="4" type="ORF">DDQ41_16265</name>
    <name evidence="5" type="ORF">DDQ41_17640</name>
    <name evidence="6" type="ORF">DDQ41_24865</name>
    <name evidence="7" type="ORF">DDQ41_25365</name>
</gene>
<dbReference type="InterPro" id="IPR002559">
    <property type="entry name" value="Transposase_11"/>
</dbReference>